<sequence length="493" mass="51914">MKVSTVLAIASTLTLVTAQTCTVLSYTFAAPVMAAGYKSQLVGTGLTTPRGIVFDTAGYLLVVERGAGISRWTVGSCGTLMNRQLIISDSTLNHGLTLSVDGNTIFASATSTAYSWTYNPSTGATSNKKTLITGMATTAGHNTRSLLVPKSNPNLLLVQWGSDANFDYSTTNINNGRSQIRGYSISQISSAPMAYNAGGTIFGWGLRNSVGIGEDLGGGIWSVENSADDVKRNGQDVHTNNPGEEMNYHGLATDTSQRGNYGYPDCLAAWQVSDLPNNSALKTGSQFSNLTGSITDAQCATRVAPRITFPAHNAPLDIKFDKAGNAWVSFHGSWDRSPPDGYRVSVIPFGSNNQPIAAADSMSGFQHIMTNANLNVCPNQCFRPVGLAFDSAGRLFVSSDSTGEIYMITSTSTTTTSSTTTTTRTTTTSSRTTTTSSRTTTTTTTTTRSTTTSAAGCVGAKYTQCGGIGWTGCTSCVSGTTCTVLNPYYSQCL</sequence>
<dbReference type="GO" id="GO:0030248">
    <property type="term" value="F:cellulose binding"/>
    <property type="evidence" value="ECO:0007669"/>
    <property type="project" value="InterPro"/>
</dbReference>
<dbReference type="InterPro" id="IPR035971">
    <property type="entry name" value="CBD_sf"/>
</dbReference>
<dbReference type="SUPFAM" id="SSF57180">
    <property type="entry name" value="Cellulose-binding domain"/>
    <property type="match status" value="1"/>
</dbReference>
<organism evidence="5 6">
    <name type="scientific">Orbilia ellipsospora</name>
    <dbReference type="NCBI Taxonomy" id="2528407"/>
    <lineage>
        <taxon>Eukaryota</taxon>
        <taxon>Fungi</taxon>
        <taxon>Dikarya</taxon>
        <taxon>Ascomycota</taxon>
        <taxon>Pezizomycotina</taxon>
        <taxon>Orbiliomycetes</taxon>
        <taxon>Orbiliales</taxon>
        <taxon>Orbiliaceae</taxon>
        <taxon>Orbilia</taxon>
    </lineage>
</organism>
<gene>
    <name evidence="5" type="ORF">TWF694_004745</name>
</gene>
<evidence type="ECO:0000256" key="2">
    <source>
        <dbReference type="SAM" id="MobiDB-lite"/>
    </source>
</evidence>
<dbReference type="GO" id="GO:0005576">
    <property type="term" value="C:extracellular region"/>
    <property type="evidence" value="ECO:0007669"/>
    <property type="project" value="InterPro"/>
</dbReference>
<dbReference type="Proteomes" id="UP001365542">
    <property type="component" value="Unassembled WGS sequence"/>
</dbReference>
<feature type="domain" description="CBM1" evidence="4">
    <location>
        <begin position="457"/>
        <end position="493"/>
    </location>
</feature>
<feature type="chain" id="PRO_5043407193" description="CBM1 domain-containing protein" evidence="3">
    <location>
        <begin position="19"/>
        <end position="493"/>
    </location>
</feature>
<accession>A0AAV9WW14</accession>
<feature type="region of interest" description="Disordered" evidence="2">
    <location>
        <begin position="414"/>
        <end position="447"/>
    </location>
</feature>
<dbReference type="PROSITE" id="PS51164">
    <property type="entry name" value="CBM1_2"/>
    <property type="match status" value="1"/>
</dbReference>
<dbReference type="GO" id="GO:0005975">
    <property type="term" value="P:carbohydrate metabolic process"/>
    <property type="evidence" value="ECO:0007669"/>
    <property type="project" value="InterPro"/>
</dbReference>
<dbReference type="PROSITE" id="PS00562">
    <property type="entry name" value="CBM1_1"/>
    <property type="match status" value="1"/>
</dbReference>
<evidence type="ECO:0000259" key="4">
    <source>
        <dbReference type="PROSITE" id="PS51164"/>
    </source>
</evidence>
<protein>
    <recommendedName>
        <fullName evidence="4">CBM1 domain-containing protein</fullName>
    </recommendedName>
</protein>
<reference evidence="5 6" key="1">
    <citation type="submission" date="2019-10" db="EMBL/GenBank/DDBJ databases">
        <authorList>
            <person name="Palmer J.M."/>
        </authorList>
    </citation>
    <scope>NUCLEOTIDE SEQUENCE [LARGE SCALE GENOMIC DNA]</scope>
    <source>
        <strain evidence="5 6">TWF694</strain>
    </source>
</reference>
<dbReference type="Gene3D" id="2.120.10.30">
    <property type="entry name" value="TolB, C-terminal domain"/>
    <property type="match status" value="1"/>
</dbReference>
<dbReference type="InterPro" id="IPR011042">
    <property type="entry name" value="6-blade_b-propeller_TolB-like"/>
</dbReference>
<dbReference type="Pfam" id="PF00734">
    <property type="entry name" value="CBM_1"/>
    <property type="match status" value="1"/>
</dbReference>
<dbReference type="InterPro" id="IPR000254">
    <property type="entry name" value="CBD"/>
</dbReference>
<keyword evidence="6" id="KW-1185">Reference proteome</keyword>
<comment type="caution">
    <text evidence="5">The sequence shown here is derived from an EMBL/GenBank/DDBJ whole genome shotgun (WGS) entry which is preliminary data.</text>
</comment>
<dbReference type="InterPro" id="IPR011041">
    <property type="entry name" value="Quinoprot_gluc/sorb_DH_b-prop"/>
</dbReference>
<evidence type="ECO:0000313" key="6">
    <source>
        <dbReference type="Proteomes" id="UP001365542"/>
    </source>
</evidence>
<dbReference type="SMART" id="SM00236">
    <property type="entry name" value="fCBD"/>
    <property type="match status" value="1"/>
</dbReference>
<dbReference type="Pfam" id="PF22807">
    <property type="entry name" value="TrAA12"/>
    <property type="match status" value="1"/>
</dbReference>
<evidence type="ECO:0000313" key="5">
    <source>
        <dbReference type="EMBL" id="KAK6527765.1"/>
    </source>
</evidence>
<evidence type="ECO:0000256" key="1">
    <source>
        <dbReference type="ARBA" id="ARBA00022729"/>
    </source>
</evidence>
<proteinExistence type="predicted"/>
<keyword evidence="1 3" id="KW-0732">Signal</keyword>
<dbReference type="SUPFAM" id="SSF50952">
    <property type="entry name" value="Soluble quinoprotein glucose dehydrogenase"/>
    <property type="match status" value="1"/>
</dbReference>
<dbReference type="AlphaFoldDB" id="A0AAV9WW14"/>
<evidence type="ECO:0000256" key="3">
    <source>
        <dbReference type="SAM" id="SignalP"/>
    </source>
</evidence>
<feature type="signal peptide" evidence="3">
    <location>
        <begin position="1"/>
        <end position="18"/>
    </location>
</feature>
<name>A0AAV9WW14_9PEZI</name>
<dbReference type="InterPro" id="IPR054539">
    <property type="entry name" value="Beta-prop_PDH"/>
</dbReference>
<dbReference type="EMBL" id="JAVHJO010000015">
    <property type="protein sequence ID" value="KAK6527765.1"/>
    <property type="molecule type" value="Genomic_DNA"/>
</dbReference>